<name>A0AAW4PAK6_9EURY</name>
<comment type="caution">
    <text evidence="3">The sequence shown here is derived from an EMBL/GenBank/DDBJ whole genome shotgun (WGS) entry which is preliminary data.</text>
</comment>
<dbReference type="InterPro" id="IPR011051">
    <property type="entry name" value="RmlC_Cupin_sf"/>
</dbReference>
<dbReference type="SUPFAM" id="SSF51182">
    <property type="entry name" value="RmlC-like cupins"/>
    <property type="match status" value="1"/>
</dbReference>
<sequence length="112" mass="12192">MQEVPQAASETVEAVDGVHLTRLAVGEAMSVQHFHIEGGAVVPEHDHPHEQVGFVVHGTATFEVDGEEYVIGPGDSYVIPGDEPHRVENRTDEPVSGIDVFSPPRTDADWRD</sequence>
<keyword evidence="4" id="KW-1185">Reference proteome</keyword>
<proteinExistence type="predicted"/>
<dbReference type="InterPro" id="IPR052535">
    <property type="entry name" value="Bacilysin_H2HPP_isomerase"/>
</dbReference>
<reference evidence="3 4" key="1">
    <citation type="submission" date="2021-06" db="EMBL/GenBank/DDBJ databases">
        <title>Halomicroarcula sp. a new haloarchaeum isolated from saline soil.</title>
        <authorList>
            <person name="Duran-Viseras A."/>
            <person name="Sanchez-Porro C."/>
            <person name="Ventosa A."/>
        </authorList>
    </citation>
    <scope>NUCLEOTIDE SEQUENCE [LARGE SCALE GENOMIC DNA]</scope>
    <source>
        <strain evidence="3 4">F27</strain>
    </source>
</reference>
<dbReference type="AlphaFoldDB" id="A0AAW4PAK6"/>
<dbReference type="Gene3D" id="2.60.120.10">
    <property type="entry name" value="Jelly Rolls"/>
    <property type="match status" value="1"/>
</dbReference>
<accession>A0AAW4PAK6</accession>
<dbReference type="PANTHER" id="PTHR40112:SF1">
    <property type="entry name" value="H2HPP ISOMERASE"/>
    <property type="match status" value="1"/>
</dbReference>
<dbReference type="Proteomes" id="UP001430455">
    <property type="component" value="Unassembled WGS sequence"/>
</dbReference>
<protein>
    <submittedName>
        <fullName evidence="3">Cupin domain-containing protein</fullName>
    </submittedName>
</protein>
<dbReference type="InterPro" id="IPR014710">
    <property type="entry name" value="RmlC-like_jellyroll"/>
</dbReference>
<dbReference type="PANTHER" id="PTHR40112">
    <property type="entry name" value="H2HPP ISOMERASE"/>
    <property type="match status" value="1"/>
</dbReference>
<dbReference type="EMBL" id="RKLT01000002">
    <property type="protein sequence ID" value="MBX0295131.1"/>
    <property type="molecule type" value="Genomic_DNA"/>
</dbReference>
<gene>
    <name evidence="3" type="ORF">EGH23_09600</name>
</gene>
<feature type="compositionally biased region" description="Basic and acidic residues" evidence="1">
    <location>
        <begin position="82"/>
        <end position="93"/>
    </location>
</feature>
<feature type="domain" description="Cupin type-2" evidence="2">
    <location>
        <begin position="33"/>
        <end position="101"/>
    </location>
</feature>
<evidence type="ECO:0000259" key="2">
    <source>
        <dbReference type="Pfam" id="PF07883"/>
    </source>
</evidence>
<evidence type="ECO:0000313" key="3">
    <source>
        <dbReference type="EMBL" id="MBX0295131.1"/>
    </source>
</evidence>
<dbReference type="CDD" id="cd02238">
    <property type="entry name" value="cupin_KdgF"/>
    <property type="match status" value="1"/>
</dbReference>
<dbReference type="Pfam" id="PF07883">
    <property type="entry name" value="Cupin_2"/>
    <property type="match status" value="1"/>
</dbReference>
<evidence type="ECO:0000313" key="4">
    <source>
        <dbReference type="Proteomes" id="UP001430455"/>
    </source>
</evidence>
<organism evidence="3 4">
    <name type="scientific">Haloarcula nitratireducens</name>
    <dbReference type="NCBI Taxonomy" id="2487749"/>
    <lineage>
        <taxon>Archaea</taxon>
        <taxon>Methanobacteriati</taxon>
        <taxon>Methanobacteriota</taxon>
        <taxon>Stenosarchaea group</taxon>
        <taxon>Halobacteria</taxon>
        <taxon>Halobacteriales</taxon>
        <taxon>Haloarculaceae</taxon>
        <taxon>Haloarcula</taxon>
    </lineage>
</organism>
<dbReference type="RefSeq" id="WP_220579773.1">
    <property type="nucleotide sequence ID" value="NZ_RKLT01000002.1"/>
</dbReference>
<evidence type="ECO:0000256" key="1">
    <source>
        <dbReference type="SAM" id="MobiDB-lite"/>
    </source>
</evidence>
<dbReference type="InterPro" id="IPR013096">
    <property type="entry name" value="Cupin_2"/>
</dbReference>
<feature type="region of interest" description="Disordered" evidence="1">
    <location>
        <begin position="80"/>
        <end position="112"/>
    </location>
</feature>